<evidence type="ECO:0000256" key="7">
    <source>
        <dbReference type="ARBA" id="ARBA00023235"/>
    </source>
</evidence>
<comment type="caution">
    <text evidence="16">The sequence shown here is derived from an EMBL/GenBank/DDBJ whole genome shotgun (WGS) entry which is preliminary data.</text>
</comment>
<protein>
    <recommendedName>
        <fullName evidence="11">Beta-phosphoglucomutase</fullName>
        <ecNumber evidence="10">5.4.2.6</ecNumber>
    </recommendedName>
</protein>
<evidence type="ECO:0000256" key="12">
    <source>
        <dbReference type="PIRSR" id="PIRSR610972-1"/>
    </source>
</evidence>
<dbReference type="PANTHER" id="PTHR18901:SF38">
    <property type="entry name" value="PSEUDOURIDINE-5'-PHOSPHATASE"/>
    <property type="match status" value="1"/>
</dbReference>
<evidence type="ECO:0000256" key="13">
    <source>
        <dbReference type="PIRSR" id="PIRSR610972-2"/>
    </source>
</evidence>
<gene>
    <name evidence="16" type="ORF">EDD68_13715</name>
</gene>
<dbReference type="NCBIfam" id="TIGR01509">
    <property type="entry name" value="HAD-SF-IA-v3"/>
    <property type="match status" value="1"/>
</dbReference>
<dbReference type="RefSeq" id="WP_132373271.1">
    <property type="nucleotide sequence ID" value="NZ_SMAN01000037.1"/>
</dbReference>
<evidence type="ECO:0000256" key="14">
    <source>
        <dbReference type="PIRSR" id="PIRSR610972-3"/>
    </source>
</evidence>
<dbReference type="NCBIfam" id="TIGR01990">
    <property type="entry name" value="bPGM"/>
    <property type="match status" value="1"/>
</dbReference>
<dbReference type="GO" id="GO:0000287">
    <property type="term" value="F:magnesium ion binding"/>
    <property type="evidence" value="ECO:0007669"/>
    <property type="project" value="InterPro"/>
</dbReference>
<dbReference type="CDD" id="cd02598">
    <property type="entry name" value="HAD_BPGM"/>
    <property type="match status" value="1"/>
</dbReference>
<comment type="catalytic activity">
    <reaction evidence="9">
        <text>beta-D-glucose 1-phosphate = beta-D-glucose 6-phosphate</text>
        <dbReference type="Rhea" id="RHEA:20113"/>
        <dbReference type="ChEBI" id="CHEBI:57684"/>
        <dbReference type="ChEBI" id="CHEBI:58247"/>
        <dbReference type="EC" id="5.4.2.6"/>
    </reaction>
</comment>
<dbReference type="SUPFAM" id="SSF56784">
    <property type="entry name" value="HAD-like"/>
    <property type="match status" value="1"/>
</dbReference>
<dbReference type="PRINTS" id="PR00413">
    <property type="entry name" value="HADHALOGNASE"/>
</dbReference>
<dbReference type="PANTHER" id="PTHR18901">
    <property type="entry name" value="2-DEOXYGLUCOSE-6-PHOSPHATE PHOSPHATASE 2"/>
    <property type="match status" value="1"/>
</dbReference>
<dbReference type="FunFam" id="1.10.150.240:FF:000010">
    <property type="entry name" value="Beta-phosphoglucomutase"/>
    <property type="match status" value="1"/>
</dbReference>
<feature type="binding site" evidence="14">
    <location>
        <position position="12"/>
    </location>
    <ligand>
        <name>Mg(2+)</name>
        <dbReference type="ChEBI" id="CHEBI:18420"/>
    </ligand>
</feature>
<dbReference type="Gene3D" id="1.10.150.240">
    <property type="entry name" value="Putative phosphatase, domain 2"/>
    <property type="match status" value="1"/>
</dbReference>
<dbReference type="SFLD" id="SFLDG01135">
    <property type="entry name" value="C1.5.6:_HAD__Beta-PGM__Phospha"/>
    <property type="match status" value="1"/>
</dbReference>
<dbReference type="OrthoDB" id="9797743at2"/>
<name>A0A4R3MRA4_9BACI</name>
<comment type="similarity">
    <text evidence="2">Belongs to the HAD-like hydrolase superfamily. CbbY/CbbZ/Gph/YieH family.</text>
</comment>
<keyword evidence="7" id="KW-0413">Isomerase</keyword>
<feature type="binding site" evidence="13">
    <location>
        <position position="53"/>
    </location>
    <ligand>
        <name>substrate</name>
    </ligand>
</feature>
<evidence type="ECO:0000256" key="15">
    <source>
        <dbReference type="PIRSR" id="PIRSR610972-4"/>
    </source>
</evidence>
<evidence type="ECO:0000256" key="11">
    <source>
        <dbReference type="ARBA" id="ARBA00044991"/>
    </source>
</evidence>
<feature type="binding site" evidence="13">
    <location>
        <begin position="115"/>
        <end position="119"/>
    </location>
    <ligand>
        <name>substrate</name>
    </ligand>
</feature>
<evidence type="ECO:0000313" key="17">
    <source>
        <dbReference type="Proteomes" id="UP000294650"/>
    </source>
</evidence>
<feature type="site" description="Important for catalytic activity and assists the phosphoryl transfer reaction to Asp8 by balancing charge and orienting the reacting groups" evidence="15">
    <location>
        <position position="115"/>
    </location>
</feature>
<feature type="binding site" evidence="14">
    <location>
        <position position="171"/>
    </location>
    <ligand>
        <name>Mg(2+)</name>
        <dbReference type="ChEBI" id="CHEBI:18420"/>
    </ligand>
</feature>
<keyword evidence="8" id="KW-0119">Carbohydrate metabolism</keyword>
<keyword evidence="17" id="KW-1185">Reference proteome</keyword>
<evidence type="ECO:0000256" key="5">
    <source>
        <dbReference type="ARBA" id="ARBA00022723"/>
    </source>
</evidence>
<dbReference type="InterPro" id="IPR006439">
    <property type="entry name" value="HAD-SF_hydro_IA"/>
</dbReference>
<dbReference type="Proteomes" id="UP000294650">
    <property type="component" value="Unassembled WGS sequence"/>
</dbReference>
<feature type="binding site" evidence="13">
    <location>
        <begin position="45"/>
        <end position="50"/>
    </location>
    <ligand>
        <name>substrate</name>
    </ligand>
</feature>
<evidence type="ECO:0000256" key="8">
    <source>
        <dbReference type="ARBA" id="ARBA00023277"/>
    </source>
</evidence>
<comment type="cofactor">
    <cofactor evidence="14">
        <name>Mg(2+)</name>
        <dbReference type="ChEBI" id="CHEBI:18420"/>
    </cofactor>
    <text evidence="14">Binds 2 magnesium ions per subunit.</text>
</comment>
<evidence type="ECO:0000313" key="16">
    <source>
        <dbReference type="EMBL" id="TCT15297.1"/>
    </source>
</evidence>
<dbReference type="SFLD" id="SFLDS00003">
    <property type="entry name" value="Haloacid_Dehalogenase"/>
    <property type="match status" value="1"/>
</dbReference>
<proteinExistence type="inferred from homology"/>
<evidence type="ECO:0000256" key="1">
    <source>
        <dbReference type="ARBA" id="ARBA00004496"/>
    </source>
</evidence>
<dbReference type="GO" id="GO:0005975">
    <property type="term" value="P:carbohydrate metabolic process"/>
    <property type="evidence" value="ECO:0007669"/>
    <property type="project" value="InterPro"/>
</dbReference>
<dbReference type="AlphaFoldDB" id="A0A4R3MRA4"/>
<keyword evidence="3" id="KW-0963">Cytoplasm</keyword>
<feature type="binding site" evidence="14">
    <location>
        <position position="170"/>
    </location>
    <ligand>
        <name>Mg(2+)</name>
        <dbReference type="ChEBI" id="CHEBI:18420"/>
    </ligand>
</feature>
<organism evidence="16 17">
    <name type="scientific">Melghiribacillus thermohalophilus</name>
    <dbReference type="NCBI Taxonomy" id="1324956"/>
    <lineage>
        <taxon>Bacteria</taxon>
        <taxon>Bacillati</taxon>
        <taxon>Bacillota</taxon>
        <taxon>Bacilli</taxon>
        <taxon>Bacillales</taxon>
        <taxon>Bacillaceae</taxon>
        <taxon>Melghiribacillus</taxon>
    </lineage>
</organism>
<feature type="binding site" evidence="13">
    <location>
        <position position="146"/>
    </location>
    <ligand>
        <name>substrate</name>
    </ligand>
</feature>
<evidence type="ECO:0000256" key="6">
    <source>
        <dbReference type="ARBA" id="ARBA00022842"/>
    </source>
</evidence>
<feature type="binding site" evidence="13">
    <location>
        <begin position="10"/>
        <end position="12"/>
    </location>
    <ligand>
        <name>substrate</name>
    </ligand>
</feature>
<dbReference type="SFLD" id="SFLDG01129">
    <property type="entry name" value="C1.5:_HAD__Beta-PGM__Phosphata"/>
    <property type="match status" value="1"/>
</dbReference>
<reference evidence="16 17" key="1">
    <citation type="submission" date="2019-03" db="EMBL/GenBank/DDBJ databases">
        <title>Genomic Encyclopedia of Type Strains, Phase IV (KMG-IV): sequencing the most valuable type-strain genomes for metagenomic binning, comparative biology and taxonomic classification.</title>
        <authorList>
            <person name="Goeker M."/>
        </authorList>
    </citation>
    <scope>NUCLEOTIDE SEQUENCE [LARGE SCALE GENOMIC DNA]</scope>
    <source>
        <strain evidence="16 17">DSM 25894</strain>
    </source>
</reference>
<dbReference type="NCBIfam" id="TIGR02009">
    <property type="entry name" value="PGMB-YQAB-SF"/>
    <property type="match status" value="1"/>
</dbReference>
<dbReference type="EC" id="5.4.2.6" evidence="10"/>
<keyword evidence="5 14" id="KW-0479">Metal-binding</keyword>
<comment type="subcellular location">
    <subcellularLocation>
        <location evidence="1">Cytoplasm</location>
    </subcellularLocation>
</comment>
<dbReference type="InterPro" id="IPR010972">
    <property type="entry name" value="Beta-PGM"/>
</dbReference>
<evidence type="ECO:0000256" key="3">
    <source>
        <dbReference type="ARBA" id="ARBA00022490"/>
    </source>
</evidence>
<dbReference type="GO" id="GO:0008801">
    <property type="term" value="F:beta-phosphoglucomutase activity"/>
    <property type="evidence" value="ECO:0007669"/>
    <property type="project" value="UniProtKB-EC"/>
</dbReference>
<keyword evidence="6 14" id="KW-0460">Magnesium</keyword>
<dbReference type="GO" id="GO:0005737">
    <property type="term" value="C:cytoplasm"/>
    <property type="evidence" value="ECO:0007669"/>
    <property type="project" value="UniProtKB-SubCell"/>
</dbReference>
<feature type="active site" description="Proton donor/acceptor" evidence="12">
    <location>
        <position position="10"/>
    </location>
</feature>
<dbReference type="Gene3D" id="3.40.50.1000">
    <property type="entry name" value="HAD superfamily/HAD-like"/>
    <property type="match status" value="1"/>
</dbReference>
<feature type="active site" description="Proton donor/acceptor" evidence="12">
    <location>
        <position position="12"/>
    </location>
</feature>
<dbReference type="EMBL" id="SMAN01000037">
    <property type="protein sequence ID" value="TCT15297.1"/>
    <property type="molecule type" value="Genomic_DNA"/>
</dbReference>
<sequence>MGSIKAVIFDLDGVITDTAEYHFLAWKKLADDLDVPFDREFNEKLKGIGRMESLELILEKSGKTFSVEEKERLASRKNEHYRTLIQRITPDDLLPGIRGFIKEIKKEGIVTGLASASKNAPFVIKRLKIEDLLDTVVDATKVEKGKPDPEIFLTATKQLGVEPAKCVGVEDAKAGVQAIKRAGMFAVGIGDQNTLSEADWIVSAPAELSLHELYQRYQNSN</sequence>
<evidence type="ECO:0000256" key="9">
    <source>
        <dbReference type="ARBA" id="ARBA00044926"/>
    </source>
</evidence>
<accession>A0A4R3MRA4</accession>
<evidence type="ECO:0000256" key="4">
    <source>
        <dbReference type="ARBA" id="ARBA00022553"/>
    </source>
</evidence>
<dbReference type="SFLD" id="SFLDF00046">
    <property type="entry name" value="beta-phosphoglucomutase"/>
    <property type="match status" value="1"/>
</dbReference>
<feature type="binding site" evidence="13">
    <location>
        <position position="26"/>
    </location>
    <ligand>
        <name>substrate</name>
    </ligand>
</feature>
<feature type="binding site" evidence="14">
    <location>
        <position position="10"/>
    </location>
    <ligand>
        <name>Mg(2+)</name>
        <dbReference type="ChEBI" id="CHEBI:18420"/>
    </ligand>
</feature>
<feature type="binding site" evidence="13">
    <location>
        <position position="77"/>
    </location>
    <ligand>
        <name>substrate</name>
    </ligand>
</feature>
<evidence type="ECO:0000256" key="2">
    <source>
        <dbReference type="ARBA" id="ARBA00006171"/>
    </source>
</evidence>
<dbReference type="InterPro" id="IPR010976">
    <property type="entry name" value="B-phosphoglucomutase_hydrolase"/>
</dbReference>
<keyword evidence="4" id="KW-0597">Phosphoprotein</keyword>
<evidence type="ECO:0000256" key="10">
    <source>
        <dbReference type="ARBA" id="ARBA00044968"/>
    </source>
</evidence>
<dbReference type="Pfam" id="PF00702">
    <property type="entry name" value="Hydrolase"/>
    <property type="match status" value="1"/>
</dbReference>
<feature type="site" description="Important for catalytic activity and assists the phosphoryl transfer reaction to Asp8 by balancing charge and orienting the reacting groups" evidence="15">
    <location>
        <position position="146"/>
    </location>
</feature>
<dbReference type="InterPro" id="IPR023214">
    <property type="entry name" value="HAD_sf"/>
</dbReference>
<dbReference type="InterPro" id="IPR036412">
    <property type="entry name" value="HAD-like_sf"/>
</dbReference>
<dbReference type="InterPro" id="IPR023198">
    <property type="entry name" value="PGP-like_dom2"/>
</dbReference>